<protein>
    <recommendedName>
        <fullName evidence="1">Trk system potassium uptake protein TrkA</fullName>
    </recommendedName>
</protein>
<dbReference type="InterPro" id="IPR006037">
    <property type="entry name" value="RCK_C"/>
</dbReference>
<feature type="domain" description="RCK C-terminal" evidence="8">
    <location>
        <begin position="368"/>
        <end position="453"/>
    </location>
</feature>
<dbReference type="NCBIfam" id="NF007039">
    <property type="entry name" value="PRK09496.3-2"/>
    <property type="match status" value="1"/>
</dbReference>
<keyword evidence="6" id="KW-0406">Ion transport</keyword>
<dbReference type="SUPFAM" id="SSF116726">
    <property type="entry name" value="TrkA C-terminal domain-like"/>
    <property type="match status" value="2"/>
</dbReference>
<dbReference type="PROSITE" id="PS51202">
    <property type="entry name" value="RCK_C"/>
    <property type="match status" value="2"/>
</dbReference>
<dbReference type="InterPro" id="IPR036291">
    <property type="entry name" value="NAD(P)-bd_dom_sf"/>
</dbReference>
<evidence type="ECO:0000256" key="1">
    <source>
        <dbReference type="ARBA" id="ARBA00017378"/>
    </source>
</evidence>
<gene>
    <name evidence="9" type="ORF">PS2015_2230</name>
</gene>
<dbReference type="NCBIfam" id="NF007032">
    <property type="entry name" value="PRK09496.1-4"/>
    <property type="match status" value="1"/>
</dbReference>
<evidence type="ECO:0000259" key="7">
    <source>
        <dbReference type="PROSITE" id="PS51201"/>
    </source>
</evidence>
<dbReference type="GO" id="GO:0015079">
    <property type="term" value="F:potassium ion transmembrane transporter activity"/>
    <property type="evidence" value="ECO:0007669"/>
    <property type="project" value="InterPro"/>
</dbReference>
<dbReference type="PANTHER" id="PTHR43833:SF5">
    <property type="entry name" value="TRK SYSTEM POTASSIUM UPTAKE PROTEIN TRKA"/>
    <property type="match status" value="1"/>
</dbReference>
<organism evidence="9 10">
    <name type="scientific">Pseudohongiella spirulinae</name>
    <dbReference type="NCBI Taxonomy" id="1249552"/>
    <lineage>
        <taxon>Bacteria</taxon>
        <taxon>Pseudomonadati</taxon>
        <taxon>Pseudomonadota</taxon>
        <taxon>Gammaproteobacteria</taxon>
        <taxon>Pseudomonadales</taxon>
        <taxon>Pseudohongiellaceae</taxon>
        <taxon>Pseudohongiella</taxon>
    </lineage>
</organism>
<proteinExistence type="predicted"/>
<dbReference type="NCBIfam" id="NF007030">
    <property type="entry name" value="PRK09496.1-1"/>
    <property type="match status" value="1"/>
</dbReference>
<dbReference type="STRING" id="1249552.PS2015_2230"/>
<evidence type="ECO:0000256" key="2">
    <source>
        <dbReference type="ARBA" id="ARBA00022448"/>
    </source>
</evidence>
<dbReference type="Proteomes" id="UP000065641">
    <property type="component" value="Chromosome"/>
</dbReference>
<dbReference type="InterPro" id="IPR050721">
    <property type="entry name" value="Trk_Ktr_HKT_K-transport"/>
</dbReference>
<dbReference type="FunFam" id="3.40.50.720:FF:000027">
    <property type="entry name" value="Trk system potassium transporter TrkA"/>
    <property type="match status" value="1"/>
</dbReference>
<dbReference type="PANTHER" id="PTHR43833">
    <property type="entry name" value="POTASSIUM CHANNEL PROTEIN 2-RELATED-RELATED"/>
    <property type="match status" value="1"/>
</dbReference>
<keyword evidence="5" id="KW-0520">NAD</keyword>
<feature type="domain" description="RCK N-terminal" evidence="7">
    <location>
        <begin position="232"/>
        <end position="348"/>
    </location>
</feature>
<dbReference type="Gene3D" id="3.40.50.720">
    <property type="entry name" value="NAD(P)-binding Rossmann-like Domain"/>
    <property type="match status" value="2"/>
</dbReference>
<keyword evidence="10" id="KW-1185">Reference proteome</keyword>
<dbReference type="FunFam" id="3.40.50.720:FF:000042">
    <property type="entry name" value="Trk system potassium transporter TrkA"/>
    <property type="match status" value="1"/>
</dbReference>
<reference evidence="9 10" key="1">
    <citation type="submission" date="2015-11" db="EMBL/GenBank/DDBJ databases">
        <authorList>
            <person name="Zhang Y."/>
            <person name="Guo Z."/>
        </authorList>
    </citation>
    <scope>NUCLEOTIDE SEQUENCE [LARGE SCALE GENOMIC DNA]</scope>
    <source>
        <strain evidence="9 10">KCTC 32221</strain>
    </source>
</reference>
<dbReference type="InterPro" id="IPR006036">
    <property type="entry name" value="K_uptake_TrkA"/>
</dbReference>
<accession>A0A0S2KEX9</accession>
<dbReference type="SUPFAM" id="SSF51735">
    <property type="entry name" value="NAD(P)-binding Rossmann-fold domains"/>
    <property type="match status" value="2"/>
</dbReference>
<dbReference type="Gene3D" id="3.30.70.1450">
    <property type="entry name" value="Regulator of K+ conductance, C-terminal domain"/>
    <property type="match status" value="2"/>
</dbReference>
<evidence type="ECO:0000313" key="9">
    <source>
        <dbReference type="EMBL" id="ALO46865.1"/>
    </source>
</evidence>
<name>A0A0S2KEX9_9GAMM</name>
<sequence>MRIIILGAGRVGGTLAEHLAGEANDITVVDNDERVLQALQDKLNVRVVVGSASLPGVLRQAGADDADMLIAVTSSDEINMIACQVAMTFFQVPRKIARVREADYLSAEQSLFTEKGVPVDVLISPENLVTERLEHLLEYPGALQVLDFADGRLQLVAVRASFGGALTGRQIAELRQHIADYDMRIAAVFRQEQAIAPSGTTVLEAGDEVFFVAAKKHIRQILNKLTPETEHYHRIMIAGGGHIGERLAEHIQGNYRVKLIEFSEQRCKALSVRLKRTTVLHGSATDKELLVSEGIEKTDVFLALTNDDETNIMASMLAKKSGARMAITLINNPVYVDLIQGGTIDIALSPQQSTIGALLTHVRRGDVAAVHSLRRGAAEALEAVAHGSRETSHVVGRAIGELNLPAGAVVGALVRGADVLIAHDDLVIEDGDHVIVFVADRRALKQVEQLFQVALNFF</sequence>
<dbReference type="GO" id="GO:0005886">
    <property type="term" value="C:plasma membrane"/>
    <property type="evidence" value="ECO:0007669"/>
    <property type="project" value="InterPro"/>
</dbReference>
<keyword evidence="3" id="KW-0633">Potassium transport</keyword>
<dbReference type="KEGG" id="pspi:PS2015_2230"/>
<evidence type="ECO:0000256" key="6">
    <source>
        <dbReference type="ARBA" id="ARBA00023065"/>
    </source>
</evidence>
<keyword evidence="4" id="KW-0630">Potassium</keyword>
<dbReference type="AlphaFoldDB" id="A0A0S2KEX9"/>
<evidence type="ECO:0000256" key="4">
    <source>
        <dbReference type="ARBA" id="ARBA00022958"/>
    </source>
</evidence>
<dbReference type="PRINTS" id="PR00335">
    <property type="entry name" value="KUPTAKETRKA"/>
</dbReference>
<dbReference type="RefSeq" id="WP_058022318.1">
    <property type="nucleotide sequence ID" value="NZ_CP013189.1"/>
</dbReference>
<dbReference type="PATRIC" id="fig|1249552.3.peg.2243"/>
<evidence type="ECO:0000256" key="3">
    <source>
        <dbReference type="ARBA" id="ARBA00022538"/>
    </source>
</evidence>
<keyword evidence="2" id="KW-0813">Transport</keyword>
<dbReference type="Pfam" id="PF02080">
    <property type="entry name" value="TrkA_C"/>
    <property type="match status" value="2"/>
</dbReference>
<feature type="domain" description="RCK N-terminal" evidence="7">
    <location>
        <begin position="1"/>
        <end position="123"/>
    </location>
</feature>
<dbReference type="Pfam" id="PF02254">
    <property type="entry name" value="TrkA_N"/>
    <property type="match status" value="2"/>
</dbReference>
<feature type="domain" description="RCK C-terminal" evidence="8">
    <location>
        <begin position="143"/>
        <end position="227"/>
    </location>
</feature>
<evidence type="ECO:0000256" key="5">
    <source>
        <dbReference type="ARBA" id="ARBA00023027"/>
    </source>
</evidence>
<dbReference type="EMBL" id="CP013189">
    <property type="protein sequence ID" value="ALO46865.1"/>
    <property type="molecule type" value="Genomic_DNA"/>
</dbReference>
<dbReference type="InterPro" id="IPR003148">
    <property type="entry name" value="RCK_N"/>
</dbReference>
<evidence type="ECO:0000313" key="10">
    <source>
        <dbReference type="Proteomes" id="UP000065641"/>
    </source>
</evidence>
<dbReference type="InterPro" id="IPR036721">
    <property type="entry name" value="RCK_C_sf"/>
</dbReference>
<dbReference type="OrthoDB" id="9775180at2"/>
<dbReference type="PROSITE" id="PS51201">
    <property type="entry name" value="RCK_N"/>
    <property type="match status" value="2"/>
</dbReference>
<dbReference type="NCBIfam" id="NF007031">
    <property type="entry name" value="PRK09496.1-2"/>
    <property type="match status" value="1"/>
</dbReference>
<evidence type="ECO:0000259" key="8">
    <source>
        <dbReference type="PROSITE" id="PS51202"/>
    </source>
</evidence>